<dbReference type="PANTHER" id="PTHR14374">
    <property type="entry name" value="FOIE GRAS"/>
    <property type="match status" value="1"/>
</dbReference>
<dbReference type="Pfam" id="PF07919">
    <property type="entry name" value="Gryzun"/>
    <property type="match status" value="1"/>
</dbReference>
<evidence type="ECO:0000256" key="1">
    <source>
        <dbReference type="SAM" id="MobiDB-lite"/>
    </source>
</evidence>
<evidence type="ECO:0008006" key="6">
    <source>
        <dbReference type="Google" id="ProtNLM"/>
    </source>
</evidence>
<evidence type="ECO:0000259" key="2">
    <source>
        <dbReference type="Pfam" id="PF07919"/>
    </source>
</evidence>
<dbReference type="InterPro" id="IPR021773">
    <property type="entry name" value="TPC11"/>
</dbReference>
<keyword evidence="5" id="KW-1185">Reference proteome</keyword>
<protein>
    <recommendedName>
        <fullName evidence="6">Trafficking protein particle complex subunit 11</fullName>
    </recommendedName>
</protein>
<dbReference type="OrthoDB" id="6278596at2759"/>
<dbReference type="AlphaFoldDB" id="A0A9P8I318"/>
<name>A0A9P8I318_9PEZI</name>
<organism evidence="4 5">
    <name type="scientific">Glutinoglossum americanum</name>
    <dbReference type="NCBI Taxonomy" id="1670608"/>
    <lineage>
        <taxon>Eukaryota</taxon>
        <taxon>Fungi</taxon>
        <taxon>Dikarya</taxon>
        <taxon>Ascomycota</taxon>
        <taxon>Pezizomycotina</taxon>
        <taxon>Geoglossomycetes</taxon>
        <taxon>Geoglossales</taxon>
        <taxon>Geoglossaceae</taxon>
        <taxon>Glutinoglossum</taxon>
    </lineage>
</organism>
<feature type="domain" description="Gryzun putative trafficking through Golgi" evidence="2">
    <location>
        <begin position="668"/>
        <end position="1262"/>
    </location>
</feature>
<dbReference type="EMBL" id="JAGHQL010000011">
    <property type="protein sequence ID" value="KAH0545011.1"/>
    <property type="molecule type" value="Genomic_DNA"/>
</dbReference>
<gene>
    <name evidence="4" type="ORF">FGG08_000937</name>
</gene>
<feature type="compositionally biased region" description="Low complexity" evidence="1">
    <location>
        <begin position="111"/>
        <end position="129"/>
    </location>
</feature>
<dbReference type="InterPro" id="IPR012880">
    <property type="entry name" value="Gryzun"/>
</dbReference>
<feature type="domain" description="Trafficking protein particle complex subunit 11" evidence="3">
    <location>
        <begin position="349"/>
        <end position="625"/>
    </location>
</feature>
<dbReference type="Proteomes" id="UP000698800">
    <property type="component" value="Unassembled WGS sequence"/>
</dbReference>
<sequence>MDVYPADYLVHNLPLVVLSGLASSSQDQELASYEYPLLQENGVRISSELPLVTSPSADPLLRCFLEVDASHSPWSSRTFKDAVGSIRFRVKVVGRDIIFPPRKASPPPGFSPASTPSAASTPRELHSPLSPLSPSSALFPDGVMSPLWVTKHQHLLPSVFISFFTLTADANLSTLHDNQLKTEINDIKKIFAASSYKTRFVAVILSEKSILEAPDIDERLANVRKATGLDPKNSLFFLPPNLSPVELRAFVQSLFSTLQPLCIEYYRDLSKHSRRKRNRGAIPLPTAPPTSGTSQTLAIHGWNVRYEFKLGVLAEFRQEMDAAGRNFEGAYEGLLGQDVFESIASWSPRWNEARLLADAIAIRILRCLLWNGQTTSASRRWRAHRDRMRDLVDRRGKGSVNYGWEAWESRWATIMAELIQKSELPIFNITNIPKGAEVTLAPSIYSPPEKAFPVGERLPPWELLHHPGYWFNIATRHLYERRVLAEAIPDEDRKPPEQPRPSGRANIYDTYLCPEPSIEYPLSPQVGVDHSGLILESIRRTIREFEQRGQTRTIERLKLELAQEEMRAGSWGSALKILRPLWTGMSWRKEGWLDLVAVVGWATRECASHVGDGGHVIGPEWELMSNCFAPRPAWQYNLAKCLDGLETVKSKPTVVLRAGDVISFYTHHLPVSANYAFKNAESHVGDLLASQLVVTSSAQAGSLPVVLSEIRLSYDGGLKTVFLRHRTPSASASTAGKSLKLVEVTLRDAIPSNDSPLTAGSQHSPGKTYLVGYTDLTFHPGQAKIFSFAAMLREAGDARVVSTTFSMAANLFDVDYVLAFNENDSTGVWWTENQGVLRKKRLGRERTGVVKILPKPPKMQIRVLDMKKQIYTNERVVVNVEVVNEEDGETEASLEVRILGDFEMAPTLSWTQQSEAPPREKELEDSEARLDELSVISLPGHVIGKLVPSAKTVETFSFHTTSVTADYILELRVLYHLLSDLDTPISKTLTINLPVVGPFEANYDFSPRVHPDRWPTYFRIGDVLEPENGDGKGPTTASGIAQKWCLTARMASFAVESLIIERVDLPVLGVNGGVTCSIAHEDLDKARALEISPSEIEEARFLLDIKKFSLEDRRSATLDLALSIHWRRKEEGAELNTSTLAVPRLLVPSSEPRVLASTRYSSAIPSLIHLDFTIENPTMHLLTFNITMEANDEFAFSGPKLSSLQILPISRHTIHFNLLPSVRGAWIQPQLKVVDRYFNKTLRVSATEGMRTDKTGILVWVDADG</sequence>
<proteinExistence type="predicted"/>
<comment type="caution">
    <text evidence="4">The sequence shown here is derived from an EMBL/GenBank/DDBJ whole genome shotgun (WGS) entry which is preliminary data.</text>
</comment>
<reference evidence="4" key="1">
    <citation type="submission" date="2021-03" db="EMBL/GenBank/DDBJ databases">
        <title>Comparative genomics and phylogenomic investigation of the class Geoglossomycetes provide insights into ecological specialization and systematics.</title>
        <authorList>
            <person name="Melie T."/>
            <person name="Pirro S."/>
            <person name="Miller A.N."/>
            <person name="Quandt A."/>
        </authorList>
    </citation>
    <scope>NUCLEOTIDE SEQUENCE</scope>
    <source>
        <strain evidence="4">GBOQ0MN5Z8</strain>
    </source>
</reference>
<accession>A0A9P8I318</accession>
<evidence type="ECO:0000313" key="4">
    <source>
        <dbReference type="EMBL" id="KAH0545011.1"/>
    </source>
</evidence>
<evidence type="ECO:0000259" key="3">
    <source>
        <dbReference type="Pfam" id="PF11817"/>
    </source>
</evidence>
<evidence type="ECO:0000313" key="5">
    <source>
        <dbReference type="Proteomes" id="UP000698800"/>
    </source>
</evidence>
<dbReference type="Pfam" id="PF11817">
    <property type="entry name" value="Foie-gras_1"/>
    <property type="match status" value="1"/>
</dbReference>
<dbReference type="PANTHER" id="PTHR14374:SF0">
    <property type="entry name" value="TRAFFICKING PROTEIN PARTICLE COMPLEX SUBUNIT 11"/>
    <property type="match status" value="1"/>
</dbReference>
<feature type="region of interest" description="Disordered" evidence="1">
    <location>
        <begin position="103"/>
        <end position="129"/>
    </location>
</feature>